<dbReference type="InterPro" id="IPR004041">
    <property type="entry name" value="NAF_dom"/>
</dbReference>
<reference evidence="8 9" key="1">
    <citation type="submission" date="2018-04" db="EMBL/GenBank/DDBJ databases">
        <authorList>
            <person name="Vogel A."/>
        </authorList>
    </citation>
    <scope>NUCLEOTIDE SEQUENCE [LARGE SCALE GENOMIC DNA]</scope>
</reference>
<dbReference type="PROSITE" id="PS50816">
    <property type="entry name" value="NAF"/>
    <property type="match status" value="1"/>
</dbReference>
<keyword evidence="3" id="KW-0808">Transferase</keyword>
<gene>
    <name evidence="8" type="ORF">CCAM_LOCUS28139</name>
</gene>
<name>A0A484MBK9_9ASTE</name>
<dbReference type="SUPFAM" id="SSF56112">
    <property type="entry name" value="Protein kinase-like (PK-like)"/>
    <property type="match status" value="1"/>
</dbReference>
<dbReference type="EMBL" id="OOIL02003144">
    <property type="protein sequence ID" value="VFQ86363.1"/>
    <property type="molecule type" value="Genomic_DNA"/>
</dbReference>
<protein>
    <recommendedName>
        <fullName evidence="1">non-specific serine/threonine protein kinase</fullName>
        <ecNumber evidence="1">2.7.11.1</ecNumber>
    </recommendedName>
</protein>
<evidence type="ECO:0000313" key="8">
    <source>
        <dbReference type="EMBL" id="VFQ86363.1"/>
    </source>
</evidence>
<evidence type="ECO:0000259" key="7">
    <source>
        <dbReference type="PROSITE" id="PS50816"/>
    </source>
</evidence>
<evidence type="ECO:0000256" key="6">
    <source>
        <dbReference type="ARBA" id="ARBA00022840"/>
    </source>
</evidence>
<organism evidence="8 9">
    <name type="scientific">Cuscuta campestris</name>
    <dbReference type="NCBI Taxonomy" id="132261"/>
    <lineage>
        <taxon>Eukaryota</taxon>
        <taxon>Viridiplantae</taxon>
        <taxon>Streptophyta</taxon>
        <taxon>Embryophyta</taxon>
        <taxon>Tracheophyta</taxon>
        <taxon>Spermatophyta</taxon>
        <taxon>Magnoliopsida</taxon>
        <taxon>eudicotyledons</taxon>
        <taxon>Gunneridae</taxon>
        <taxon>Pentapetalae</taxon>
        <taxon>asterids</taxon>
        <taxon>lamiids</taxon>
        <taxon>Solanales</taxon>
        <taxon>Convolvulaceae</taxon>
        <taxon>Cuscuteae</taxon>
        <taxon>Cuscuta</taxon>
        <taxon>Cuscuta subgen. Grammica</taxon>
        <taxon>Cuscuta sect. Cleistogrammica</taxon>
    </lineage>
</organism>
<dbReference type="Proteomes" id="UP000595140">
    <property type="component" value="Unassembled WGS sequence"/>
</dbReference>
<evidence type="ECO:0000256" key="1">
    <source>
        <dbReference type="ARBA" id="ARBA00012513"/>
    </source>
</evidence>
<feature type="domain" description="NAF" evidence="7">
    <location>
        <begin position="72"/>
        <end position="96"/>
    </location>
</feature>
<dbReference type="PANTHER" id="PTHR43895:SF33">
    <property type="entry name" value="PROTEIN KINASE DOMAIN-CONTAINING PROTEIN"/>
    <property type="match status" value="1"/>
</dbReference>
<dbReference type="Gene3D" id="3.30.310.80">
    <property type="entry name" value="Kinase associated domain 1, KA1"/>
    <property type="match status" value="1"/>
</dbReference>
<dbReference type="InterPro" id="IPR018451">
    <property type="entry name" value="NAF/FISL_domain"/>
</dbReference>
<evidence type="ECO:0000256" key="5">
    <source>
        <dbReference type="ARBA" id="ARBA00022777"/>
    </source>
</evidence>
<evidence type="ECO:0000256" key="4">
    <source>
        <dbReference type="ARBA" id="ARBA00022741"/>
    </source>
</evidence>
<evidence type="ECO:0000256" key="3">
    <source>
        <dbReference type="ARBA" id="ARBA00022679"/>
    </source>
</evidence>
<keyword evidence="2" id="KW-0723">Serine/threonine-protein kinase</keyword>
<dbReference type="GO" id="GO:0004674">
    <property type="term" value="F:protein serine/threonine kinase activity"/>
    <property type="evidence" value="ECO:0007669"/>
    <property type="project" value="UniProtKB-KW"/>
</dbReference>
<sequence>MYRAVRARAFKFLDSISKSSRYINKRLLNPNPLTRLGLEELMKLPWFKKSSSQSNLTGEQQVLEDDSDTDCKGLRKMNAFDLISISPGLDLSGLFGAGSDKKVMRFTTNAGVREVEEKVKKIRCIEGYRVERR</sequence>
<evidence type="ECO:0000256" key="2">
    <source>
        <dbReference type="ARBA" id="ARBA00022527"/>
    </source>
</evidence>
<dbReference type="PANTHER" id="PTHR43895">
    <property type="entry name" value="CALCIUM/CALMODULIN-DEPENDENT PROTEIN KINASE KINASE-RELATED"/>
    <property type="match status" value="1"/>
</dbReference>
<evidence type="ECO:0000313" key="9">
    <source>
        <dbReference type="Proteomes" id="UP000595140"/>
    </source>
</evidence>
<dbReference type="EC" id="2.7.11.1" evidence="1"/>
<dbReference type="OrthoDB" id="193931at2759"/>
<dbReference type="GO" id="GO:0005524">
    <property type="term" value="F:ATP binding"/>
    <property type="evidence" value="ECO:0007669"/>
    <property type="project" value="UniProtKB-KW"/>
</dbReference>
<keyword evidence="5" id="KW-0418">Kinase</keyword>
<keyword evidence="4" id="KW-0547">Nucleotide-binding</keyword>
<dbReference type="Pfam" id="PF03822">
    <property type="entry name" value="NAF"/>
    <property type="match status" value="1"/>
</dbReference>
<keyword evidence="6" id="KW-0067">ATP-binding</keyword>
<dbReference type="AlphaFoldDB" id="A0A484MBK9"/>
<proteinExistence type="predicted"/>
<dbReference type="GO" id="GO:0007165">
    <property type="term" value="P:signal transduction"/>
    <property type="evidence" value="ECO:0007669"/>
    <property type="project" value="InterPro"/>
</dbReference>
<keyword evidence="9" id="KW-1185">Reference proteome</keyword>
<dbReference type="InterPro" id="IPR011009">
    <property type="entry name" value="Kinase-like_dom_sf"/>
</dbReference>
<accession>A0A484MBK9</accession>